<evidence type="ECO:0000313" key="8">
    <source>
        <dbReference type="EMBL" id="GFP97803.1"/>
    </source>
</evidence>
<feature type="compositionally biased region" description="Low complexity" evidence="6">
    <location>
        <begin position="164"/>
        <end position="198"/>
    </location>
</feature>
<protein>
    <submittedName>
        <fullName evidence="8">Trihelix transcription factor gt-2</fullName>
    </submittedName>
</protein>
<comment type="subcellular location">
    <subcellularLocation>
        <location evidence="1">Nucleus</location>
    </subcellularLocation>
</comment>
<dbReference type="CDD" id="cd12203">
    <property type="entry name" value="GT1"/>
    <property type="match status" value="1"/>
</dbReference>
<keyword evidence="5" id="KW-0539">Nucleus</keyword>
<dbReference type="PANTHER" id="PTHR21654">
    <property type="entry name" value="FI21293P1"/>
    <property type="match status" value="1"/>
</dbReference>
<dbReference type="Gene3D" id="1.10.10.60">
    <property type="entry name" value="Homeodomain-like"/>
    <property type="match status" value="2"/>
</dbReference>
<dbReference type="InterPro" id="IPR001005">
    <property type="entry name" value="SANT/Myb"/>
</dbReference>
<feature type="region of interest" description="Disordered" evidence="6">
    <location>
        <begin position="298"/>
        <end position="327"/>
    </location>
</feature>
<dbReference type="GO" id="GO:0005634">
    <property type="term" value="C:nucleus"/>
    <property type="evidence" value="ECO:0007669"/>
    <property type="project" value="UniProtKB-SubCell"/>
</dbReference>
<evidence type="ECO:0000256" key="4">
    <source>
        <dbReference type="ARBA" id="ARBA00023163"/>
    </source>
</evidence>
<evidence type="ECO:0000256" key="2">
    <source>
        <dbReference type="ARBA" id="ARBA00023015"/>
    </source>
</evidence>
<dbReference type="GO" id="GO:0006355">
    <property type="term" value="P:regulation of DNA-templated transcription"/>
    <property type="evidence" value="ECO:0007669"/>
    <property type="project" value="UniProtKB-ARBA"/>
</dbReference>
<feature type="region of interest" description="Disordered" evidence="6">
    <location>
        <begin position="164"/>
        <end position="209"/>
    </location>
</feature>
<dbReference type="SMART" id="SM00717">
    <property type="entry name" value="SANT"/>
    <property type="match status" value="1"/>
</dbReference>
<dbReference type="EMBL" id="BMAC01000503">
    <property type="protein sequence ID" value="GFP97803.1"/>
    <property type="molecule type" value="Genomic_DNA"/>
</dbReference>
<accession>A0A830CPI8</accession>
<comment type="caution">
    <text evidence="8">The sequence shown here is derived from an EMBL/GenBank/DDBJ whole genome shotgun (WGS) entry which is preliminary data.</text>
</comment>
<dbReference type="AlphaFoldDB" id="A0A830CPI8"/>
<reference evidence="8" key="1">
    <citation type="submission" date="2020-07" db="EMBL/GenBank/DDBJ databases">
        <title>Ethylene signaling mediates host invasion by parasitic plants.</title>
        <authorList>
            <person name="Yoshida S."/>
        </authorList>
    </citation>
    <scope>NUCLEOTIDE SEQUENCE</scope>
    <source>
        <strain evidence="8">Okayama</strain>
    </source>
</reference>
<dbReference type="PANTHER" id="PTHR21654:SF59">
    <property type="entry name" value="TRIHELIX TRANSCRIPTION FACTOR DF1"/>
    <property type="match status" value="1"/>
</dbReference>
<keyword evidence="9" id="KW-1185">Reference proteome</keyword>
<feature type="compositionally biased region" description="Pro residues" evidence="6">
    <location>
        <begin position="106"/>
        <end position="126"/>
    </location>
</feature>
<feature type="domain" description="Myb-like" evidence="7">
    <location>
        <begin position="360"/>
        <end position="424"/>
    </location>
</feature>
<gene>
    <name evidence="8" type="ORF">PHJA_001924400</name>
</gene>
<feature type="compositionally biased region" description="Low complexity" evidence="6">
    <location>
        <begin position="24"/>
        <end position="36"/>
    </location>
</feature>
<feature type="compositionally biased region" description="Low complexity" evidence="6">
    <location>
        <begin position="301"/>
        <end position="316"/>
    </location>
</feature>
<sequence>MLGVSAGLMGSSGGDRAMAGGGETTRTAAASGGSSEDANLKGPLWEEVSRKMAELGFQRNPKKCKEKFENVYKYHKRTKDGRASKPDAKSYRFFDQLEAFEAVAPSPNPAFTPPPPSAAPAPPPNLQIPSNVVVTVSSSTSPTPLSIVPPIPPKTTNINIPINPSSPFRQHQQPLAHQTAAAAFQAPTRPSGSTSSTSSDEDIQRRRGRKRKWKDYFERLMREVVQKQEELQTKFLDALERRERDRAAREEAWRAQEAARIDRERNLLVQERSMTAAKDKAVIAFLQKVTNEHNLQIPIINNNNNNNNNDNATQQATPPPPPPLAAAVAQPAVPPVSKSLEIVRVDQGNNIINNGDGIVQAGSSSSRWPKAEVEALIRLRTSLDVKYQENGPKGPLWEEISGAMAKIGYSRNPKRCKEKWENINKYYKKVKESNRKRPEDSKTCPYFQMLEEIYKEKAIHNMSGPFGNPGCGGKWAEKTEEGGWGRNFAEGVRGGEKVNWKKKSYSGV</sequence>
<name>A0A830CPI8_9LAMI</name>
<dbReference type="OrthoDB" id="691673at2759"/>
<dbReference type="FunFam" id="1.10.10.60:FF:000092">
    <property type="entry name" value="Trihelix transcription factor GT-2"/>
    <property type="match status" value="1"/>
</dbReference>
<feature type="region of interest" description="Disordered" evidence="6">
    <location>
        <begin position="1"/>
        <end position="40"/>
    </location>
</feature>
<dbReference type="PROSITE" id="PS50090">
    <property type="entry name" value="MYB_LIKE"/>
    <property type="match status" value="1"/>
</dbReference>
<dbReference type="GO" id="GO:0003677">
    <property type="term" value="F:DNA binding"/>
    <property type="evidence" value="ECO:0007669"/>
    <property type="project" value="UniProtKB-KW"/>
</dbReference>
<evidence type="ECO:0000256" key="3">
    <source>
        <dbReference type="ARBA" id="ARBA00023125"/>
    </source>
</evidence>
<dbReference type="Pfam" id="PF13837">
    <property type="entry name" value="Myb_DNA-bind_4"/>
    <property type="match status" value="2"/>
</dbReference>
<evidence type="ECO:0000259" key="7">
    <source>
        <dbReference type="PROSITE" id="PS50090"/>
    </source>
</evidence>
<evidence type="ECO:0000313" key="9">
    <source>
        <dbReference type="Proteomes" id="UP000653305"/>
    </source>
</evidence>
<evidence type="ECO:0000256" key="1">
    <source>
        <dbReference type="ARBA" id="ARBA00004123"/>
    </source>
</evidence>
<keyword evidence="2" id="KW-0805">Transcription regulation</keyword>
<keyword evidence="4" id="KW-0804">Transcription</keyword>
<evidence type="ECO:0000256" key="6">
    <source>
        <dbReference type="SAM" id="MobiDB-lite"/>
    </source>
</evidence>
<dbReference type="Proteomes" id="UP000653305">
    <property type="component" value="Unassembled WGS sequence"/>
</dbReference>
<proteinExistence type="predicted"/>
<dbReference type="InterPro" id="IPR044822">
    <property type="entry name" value="Myb_DNA-bind_4"/>
</dbReference>
<keyword evidence="3" id="KW-0238">DNA-binding</keyword>
<organism evidence="8 9">
    <name type="scientific">Phtheirospermum japonicum</name>
    <dbReference type="NCBI Taxonomy" id="374723"/>
    <lineage>
        <taxon>Eukaryota</taxon>
        <taxon>Viridiplantae</taxon>
        <taxon>Streptophyta</taxon>
        <taxon>Embryophyta</taxon>
        <taxon>Tracheophyta</taxon>
        <taxon>Spermatophyta</taxon>
        <taxon>Magnoliopsida</taxon>
        <taxon>eudicotyledons</taxon>
        <taxon>Gunneridae</taxon>
        <taxon>Pentapetalae</taxon>
        <taxon>asterids</taxon>
        <taxon>lamiids</taxon>
        <taxon>Lamiales</taxon>
        <taxon>Orobanchaceae</taxon>
        <taxon>Orobanchaceae incertae sedis</taxon>
        <taxon>Phtheirospermum</taxon>
    </lineage>
</organism>
<feature type="region of interest" description="Disordered" evidence="6">
    <location>
        <begin position="104"/>
        <end position="126"/>
    </location>
</feature>
<evidence type="ECO:0000256" key="5">
    <source>
        <dbReference type="ARBA" id="ARBA00023242"/>
    </source>
</evidence>